<dbReference type="InterPro" id="IPR008271">
    <property type="entry name" value="Ser/Thr_kinase_AS"/>
</dbReference>
<dbReference type="Pfam" id="PF13374">
    <property type="entry name" value="TPR_10"/>
    <property type="match status" value="1"/>
</dbReference>
<dbReference type="PROSITE" id="PS00108">
    <property type="entry name" value="PROTEIN_KINASE_ST"/>
    <property type="match status" value="1"/>
</dbReference>
<dbReference type="Pfam" id="PF13424">
    <property type="entry name" value="TPR_12"/>
    <property type="match status" value="2"/>
</dbReference>
<accession>A0A540X9U9</accession>
<sequence length="1000" mass="108705">MTAHVGYRPRVMECLETRRLFAFAQGELDAEAAHQVEQHLDSCASCRALVGEAARTEDGEAGSSTPSPSSSVPPLSWLERGALLGRYVVLERIGAGGMGVVHAAYDPELDRRVALKLIRIDSTTPAHLERAQARLLREAQATARVIHPNVITIHDVGRFGEHVFLAMELVDGTTLRSHIRAHKGRNDWRETLSLFIQAGRGLAAAHAQGLVHRDFKPDNVLVGKDGRVRITDFGLARIVEGIDDTPTPPGSSSPVPLRSEWHTRSDMVLGTPAYMAPEQKRGEPSDARSDQYSFCVALHEALYGKRPFAKPAAVVNATPEAPLPEPGPRPPQGSDVPAWVHQVILQGLSASPDARHDSMEALLRRLGHAPGEKWRRAVLAASAGLLLLAGGAALHRSTSGDPCAGSEQSLIGIWDASRKATVQTVFKSSPLPYAAGAWTEVERTLDGFARNWVAASHEACVATRVKGQQTERLLERRVICLDQRLKDLGAVVDTLATADTQVIQNSPRMAHGLENLSVCANLSALAAPEPPPTDESSQKHMEAVRAQRAQVRAKLTAGQLAPALALATEVAREAHEIGYGPLEAEVLDLVAESQGKNLAYRDAIKTLHHAIQVATASRHDRQAAESWAGMIRLISLVGPEVDPDGVAPAHAEAALKRLGEDARIEAMYFRNLASLHRTRGRPAEALAASEKAVELARKVYTANEPELGTALLTMSHALHEFNRHAEGLRYLLEAEAIYRKTYGPNHPYLATVLGNLSVFSIRVGDSESALKYARESLAIHQGAYGEESEPAASVLHNIGGFLLELGRTEESIQHYQRAIRIREKVMGPEHPEVASSLSRLGTALASLGHFEEALKHHQRALLINEKSLGPQHSMVALDLLGIGDDYQGLGAPKKAIPFLERSVTVYEKQTSTKNDDFLADARFSLARALMSTSNGLERARQLATAAQEYNHRFPKPRARQVKEVEQWLATHRAPGPRQAPSEAETREPGPHYPPAHGQPL</sequence>
<feature type="binding site" evidence="6">
    <location>
        <position position="116"/>
    </location>
    <ligand>
        <name>ATP</name>
        <dbReference type="ChEBI" id="CHEBI:30616"/>
    </ligand>
</feature>
<dbReference type="PANTHER" id="PTHR43289:SF6">
    <property type="entry name" value="SERINE_THREONINE-PROTEIN KINASE NEKL-3"/>
    <property type="match status" value="1"/>
</dbReference>
<organism evidence="9 10">
    <name type="scientific">Myxococcus llanfairpwllgwyngyllgogerychwyrndrobwllllantysiliogogogochensis</name>
    <dbReference type="NCBI Taxonomy" id="2590453"/>
    <lineage>
        <taxon>Bacteria</taxon>
        <taxon>Pseudomonadati</taxon>
        <taxon>Myxococcota</taxon>
        <taxon>Myxococcia</taxon>
        <taxon>Myxococcales</taxon>
        <taxon>Cystobacterineae</taxon>
        <taxon>Myxococcaceae</taxon>
        <taxon>Myxococcus</taxon>
    </lineage>
</organism>
<evidence type="ECO:0000256" key="2">
    <source>
        <dbReference type="ARBA" id="ARBA00022741"/>
    </source>
</evidence>
<reference evidence="9 10" key="1">
    <citation type="submission" date="2019-06" db="EMBL/GenBank/DDBJ databases">
        <authorList>
            <person name="Livingstone P."/>
            <person name="Whitworth D."/>
        </authorList>
    </citation>
    <scope>NUCLEOTIDE SEQUENCE [LARGE SCALE GENOMIC DNA]</scope>
    <source>
        <strain evidence="9 10">AM401</strain>
    </source>
</reference>
<evidence type="ECO:0000313" key="9">
    <source>
        <dbReference type="EMBL" id="TQF17444.1"/>
    </source>
</evidence>
<dbReference type="EMBL" id="VIFM01000007">
    <property type="protein sequence ID" value="TQF17444.1"/>
    <property type="molecule type" value="Genomic_DNA"/>
</dbReference>
<dbReference type="InterPro" id="IPR000719">
    <property type="entry name" value="Prot_kinase_dom"/>
</dbReference>
<evidence type="ECO:0000256" key="3">
    <source>
        <dbReference type="ARBA" id="ARBA00022777"/>
    </source>
</evidence>
<dbReference type="Pfam" id="PF00069">
    <property type="entry name" value="Pkinase"/>
    <property type="match status" value="1"/>
</dbReference>
<dbReference type="InterPro" id="IPR041916">
    <property type="entry name" value="Anti_sigma_zinc_sf"/>
</dbReference>
<dbReference type="GO" id="GO:0004674">
    <property type="term" value="F:protein serine/threonine kinase activity"/>
    <property type="evidence" value="ECO:0007669"/>
    <property type="project" value="TreeGrafter"/>
</dbReference>
<evidence type="ECO:0000256" key="5">
    <source>
        <dbReference type="PROSITE-ProRule" id="PRU00339"/>
    </source>
</evidence>
<dbReference type="InterPro" id="IPR017441">
    <property type="entry name" value="Protein_kinase_ATP_BS"/>
</dbReference>
<keyword evidence="1" id="KW-0808">Transferase</keyword>
<evidence type="ECO:0000256" key="4">
    <source>
        <dbReference type="ARBA" id="ARBA00022840"/>
    </source>
</evidence>
<dbReference type="SUPFAM" id="SSF48452">
    <property type="entry name" value="TPR-like"/>
    <property type="match status" value="2"/>
</dbReference>
<dbReference type="InterPro" id="IPR011990">
    <property type="entry name" value="TPR-like_helical_dom_sf"/>
</dbReference>
<dbReference type="Gene3D" id="1.10.510.10">
    <property type="entry name" value="Transferase(Phosphotransferase) domain 1"/>
    <property type="match status" value="1"/>
</dbReference>
<dbReference type="AlphaFoldDB" id="A0A540X9U9"/>
<feature type="domain" description="Protein kinase" evidence="8">
    <location>
        <begin position="87"/>
        <end position="371"/>
    </location>
</feature>
<dbReference type="RefSeq" id="WP_141640886.1">
    <property type="nucleotide sequence ID" value="NZ_VIFM01000007.1"/>
</dbReference>
<dbReference type="Pfam" id="PF13490">
    <property type="entry name" value="zf-HC2"/>
    <property type="match status" value="1"/>
</dbReference>
<dbReference type="SUPFAM" id="SSF56112">
    <property type="entry name" value="Protein kinase-like (PK-like)"/>
    <property type="match status" value="1"/>
</dbReference>
<dbReference type="CDD" id="cd14014">
    <property type="entry name" value="STKc_PknB_like"/>
    <property type="match status" value="1"/>
</dbReference>
<proteinExistence type="predicted"/>
<comment type="caution">
    <text evidence="9">The sequence shown here is derived from an EMBL/GenBank/DDBJ whole genome shotgun (WGS) entry which is preliminary data.</text>
</comment>
<dbReference type="Gene3D" id="1.25.40.10">
    <property type="entry name" value="Tetratricopeptide repeat domain"/>
    <property type="match status" value="2"/>
</dbReference>
<dbReference type="PROSITE" id="PS00107">
    <property type="entry name" value="PROTEIN_KINASE_ATP"/>
    <property type="match status" value="1"/>
</dbReference>
<evidence type="ECO:0000256" key="1">
    <source>
        <dbReference type="ARBA" id="ARBA00022679"/>
    </source>
</evidence>
<name>A0A540X9U9_9BACT</name>
<dbReference type="InterPro" id="IPR027383">
    <property type="entry name" value="Znf_put"/>
</dbReference>
<dbReference type="OrthoDB" id="9801841at2"/>
<evidence type="ECO:0000313" key="10">
    <source>
        <dbReference type="Proteomes" id="UP000315369"/>
    </source>
</evidence>
<feature type="repeat" description="TPR" evidence="5">
    <location>
        <begin position="834"/>
        <end position="867"/>
    </location>
</feature>
<evidence type="ECO:0000259" key="8">
    <source>
        <dbReference type="PROSITE" id="PS50011"/>
    </source>
</evidence>
<dbReference type="Proteomes" id="UP000315369">
    <property type="component" value="Unassembled WGS sequence"/>
</dbReference>
<dbReference type="Gene3D" id="1.10.10.1320">
    <property type="entry name" value="Anti-sigma factor, zinc-finger domain"/>
    <property type="match status" value="1"/>
</dbReference>
<dbReference type="Gene3D" id="3.30.200.20">
    <property type="entry name" value="Phosphorylase Kinase, domain 1"/>
    <property type="match status" value="1"/>
</dbReference>
<gene>
    <name evidence="9" type="ORF">FJV41_03110</name>
</gene>
<evidence type="ECO:0000256" key="7">
    <source>
        <dbReference type="SAM" id="MobiDB-lite"/>
    </source>
</evidence>
<dbReference type="PROSITE" id="PS50011">
    <property type="entry name" value="PROTEIN_KINASE_DOM"/>
    <property type="match status" value="1"/>
</dbReference>
<keyword evidence="3" id="KW-0418">Kinase</keyword>
<keyword evidence="10" id="KW-1185">Reference proteome</keyword>
<dbReference type="SMART" id="SM00028">
    <property type="entry name" value="TPR"/>
    <property type="match status" value="5"/>
</dbReference>
<dbReference type="PROSITE" id="PS50005">
    <property type="entry name" value="TPR"/>
    <property type="match status" value="2"/>
</dbReference>
<keyword evidence="2 6" id="KW-0547">Nucleotide-binding</keyword>
<keyword evidence="5" id="KW-0802">TPR repeat</keyword>
<dbReference type="GO" id="GO:0005524">
    <property type="term" value="F:ATP binding"/>
    <property type="evidence" value="ECO:0007669"/>
    <property type="project" value="UniProtKB-UniRule"/>
</dbReference>
<protein>
    <submittedName>
        <fullName evidence="9">Tetratricopeptide repeat protein</fullName>
    </submittedName>
</protein>
<feature type="repeat" description="TPR" evidence="5">
    <location>
        <begin position="792"/>
        <end position="825"/>
    </location>
</feature>
<dbReference type="InterPro" id="IPR019734">
    <property type="entry name" value="TPR_rpt"/>
</dbReference>
<dbReference type="InterPro" id="IPR011009">
    <property type="entry name" value="Kinase-like_dom_sf"/>
</dbReference>
<keyword evidence="4 6" id="KW-0067">ATP-binding</keyword>
<evidence type="ECO:0000256" key="6">
    <source>
        <dbReference type="PROSITE-ProRule" id="PRU10141"/>
    </source>
</evidence>
<dbReference type="PANTHER" id="PTHR43289">
    <property type="entry name" value="MITOGEN-ACTIVATED PROTEIN KINASE KINASE KINASE 20-RELATED"/>
    <property type="match status" value="1"/>
</dbReference>
<feature type="region of interest" description="Disordered" evidence="7">
    <location>
        <begin position="967"/>
        <end position="1000"/>
    </location>
</feature>